<dbReference type="SUPFAM" id="SSF53850">
    <property type="entry name" value="Periplasmic binding protein-like II"/>
    <property type="match status" value="1"/>
</dbReference>
<keyword evidence="4" id="KW-0804">Transcription</keyword>
<dbReference type="Pfam" id="PF00126">
    <property type="entry name" value="HTH_1"/>
    <property type="match status" value="1"/>
</dbReference>
<dbReference type="InterPro" id="IPR005119">
    <property type="entry name" value="LysR_subst-bd"/>
</dbReference>
<protein>
    <submittedName>
        <fullName evidence="6">LysR family transcriptional regulator</fullName>
    </submittedName>
</protein>
<evidence type="ECO:0000313" key="7">
    <source>
        <dbReference type="Proteomes" id="UP001501867"/>
    </source>
</evidence>
<dbReference type="Gene3D" id="3.40.190.10">
    <property type="entry name" value="Periplasmic binding protein-like II"/>
    <property type="match status" value="2"/>
</dbReference>
<comment type="caution">
    <text evidence="6">The sequence shown here is derived from an EMBL/GenBank/DDBJ whole genome shotgun (WGS) entry which is preliminary data.</text>
</comment>
<dbReference type="Pfam" id="PF03466">
    <property type="entry name" value="LysR_substrate"/>
    <property type="match status" value="1"/>
</dbReference>
<keyword evidence="2" id="KW-0805">Transcription regulation</keyword>
<evidence type="ECO:0000256" key="4">
    <source>
        <dbReference type="ARBA" id="ARBA00023163"/>
    </source>
</evidence>
<reference evidence="7" key="1">
    <citation type="journal article" date="2019" name="Int. J. Syst. Evol. Microbiol.">
        <title>The Global Catalogue of Microorganisms (GCM) 10K type strain sequencing project: providing services to taxonomists for standard genome sequencing and annotation.</title>
        <authorList>
            <consortium name="The Broad Institute Genomics Platform"/>
            <consortium name="The Broad Institute Genome Sequencing Center for Infectious Disease"/>
            <person name="Wu L."/>
            <person name="Ma J."/>
        </authorList>
    </citation>
    <scope>NUCLEOTIDE SEQUENCE [LARGE SCALE GENOMIC DNA]</scope>
    <source>
        <strain evidence="7">JCM 4505</strain>
    </source>
</reference>
<dbReference type="InterPro" id="IPR036388">
    <property type="entry name" value="WH-like_DNA-bd_sf"/>
</dbReference>
<keyword evidence="7" id="KW-1185">Reference proteome</keyword>
<gene>
    <name evidence="6" type="ORF">GCM10010302_44740</name>
</gene>
<dbReference type="InterPro" id="IPR000847">
    <property type="entry name" value="LysR_HTH_N"/>
</dbReference>
<dbReference type="CDD" id="cd08414">
    <property type="entry name" value="PBP2_LTTR_aromatics_like"/>
    <property type="match status" value="1"/>
</dbReference>
<dbReference type="EMBL" id="BAAABV010000022">
    <property type="protein sequence ID" value="GAA0301247.1"/>
    <property type="molecule type" value="Genomic_DNA"/>
</dbReference>
<dbReference type="PANTHER" id="PTHR30346">
    <property type="entry name" value="TRANSCRIPTIONAL DUAL REGULATOR HCAR-RELATED"/>
    <property type="match status" value="1"/>
</dbReference>
<dbReference type="PANTHER" id="PTHR30346:SF0">
    <property type="entry name" value="HCA OPERON TRANSCRIPTIONAL ACTIVATOR HCAR"/>
    <property type="match status" value="1"/>
</dbReference>
<dbReference type="InterPro" id="IPR036390">
    <property type="entry name" value="WH_DNA-bd_sf"/>
</dbReference>
<dbReference type="PRINTS" id="PR00039">
    <property type="entry name" value="HTHLYSR"/>
</dbReference>
<evidence type="ECO:0000256" key="3">
    <source>
        <dbReference type="ARBA" id="ARBA00023125"/>
    </source>
</evidence>
<feature type="domain" description="HTH lysR-type" evidence="5">
    <location>
        <begin position="70"/>
        <end position="127"/>
    </location>
</feature>
<organism evidence="6 7">
    <name type="scientific">Streptomyces polychromogenes</name>
    <dbReference type="NCBI Taxonomy" id="67342"/>
    <lineage>
        <taxon>Bacteria</taxon>
        <taxon>Bacillati</taxon>
        <taxon>Actinomycetota</taxon>
        <taxon>Actinomycetes</taxon>
        <taxon>Kitasatosporales</taxon>
        <taxon>Streptomycetaceae</taxon>
        <taxon>Streptomyces</taxon>
    </lineage>
</organism>
<evidence type="ECO:0000256" key="2">
    <source>
        <dbReference type="ARBA" id="ARBA00023015"/>
    </source>
</evidence>
<dbReference type="Proteomes" id="UP001501867">
    <property type="component" value="Unassembled WGS sequence"/>
</dbReference>
<comment type="similarity">
    <text evidence="1">Belongs to the LysR transcriptional regulatory family.</text>
</comment>
<dbReference type="SUPFAM" id="SSF46785">
    <property type="entry name" value="Winged helix' DNA-binding domain"/>
    <property type="match status" value="1"/>
</dbReference>
<evidence type="ECO:0000256" key="1">
    <source>
        <dbReference type="ARBA" id="ARBA00009437"/>
    </source>
</evidence>
<sequence length="368" mass="39535">MPTASGHPAPAVAATDGARAGMVARLDTAGETRPGPVRDALLRPGPVVGCPGAFAGRRRPGQEPEPGDHVELRQLRCFVAVAEELHFGRAADRLMLGQPAVSQQVRRLERELKVELFDRSPRYVRLTASGERFLPAAREVLAAERAAVALAVELAAPGARTFGLGTITGLGERLDRILDAYQRHAPEVRVELHSAPVQDRLARLADGCLDAAFVRGEIPAGTDDVRFLPLPADELMVALPARHPLAERAELDLGDLAELPLRLTERRNHPALVDLVLTACHRAGFQPVPGPASSTLQDTLAAIGTGTPMWTVVYAANARLTSHPRIAFRPLRDRVLALPLALGVRRSVPHPELLVAACRGRAAHDHES</sequence>
<name>A0ABP3F8G7_9ACTN</name>
<dbReference type="Gene3D" id="1.10.10.10">
    <property type="entry name" value="Winged helix-like DNA-binding domain superfamily/Winged helix DNA-binding domain"/>
    <property type="match status" value="1"/>
</dbReference>
<keyword evidence="3" id="KW-0238">DNA-binding</keyword>
<accession>A0ABP3F8G7</accession>
<dbReference type="PROSITE" id="PS50931">
    <property type="entry name" value="HTH_LYSR"/>
    <property type="match status" value="1"/>
</dbReference>
<proteinExistence type="inferred from homology"/>
<evidence type="ECO:0000259" key="5">
    <source>
        <dbReference type="PROSITE" id="PS50931"/>
    </source>
</evidence>
<evidence type="ECO:0000313" key="6">
    <source>
        <dbReference type="EMBL" id="GAA0301247.1"/>
    </source>
</evidence>